<organism evidence="1 2">
    <name type="scientific">Ectocarpus siliculosus</name>
    <name type="common">Brown alga</name>
    <name type="synonym">Conferva siliculosa</name>
    <dbReference type="NCBI Taxonomy" id="2880"/>
    <lineage>
        <taxon>Eukaryota</taxon>
        <taxon>Sar</taxon>
        <taxon>Stramenopiles</taxon>
        <taxon>Ochrophyta</taxon>
        <taxon>PX clade</taxon>
        <taxon>Phaeophyceae</taxon>
        <taxon>Ectocarpales</taxon>
        <taxon>Ectocarpaceae</taxon>
        <taxon>Ectocarpus</taxon>
    </lineage>
</organism>
<protein>
    <submittedName>
        <fullName evidence="1">Uncharacterized protein</fullName>
    </submittedName>
</protein>
<dbReference type="OrthoDB" id="10251412at2759"/>
<name>D7FKY0_ECTSI</name>
<dbReference type="Proteomes" id="UP000002630">
    <property type="component" value="Unassembled WGS sequence"/>
</dbReference>
<dbReference type="EMBL" id="FN649760">
    <property type="protein sequence ID" value="CBJ34212.1"/>
    <property type="molecule type" value="Genomic_DNA"/>
</dbReference>
<sequence length="132" mass="15704">MFDVAAPTPFFAFAANRPRRQQTTYHFRCSERDGDERIDEFVQKAFRWYCEEMKSTEDQGRYLYTLIANEEFASSAGKDKGEGPVRKYKRYRLSDGKDFDSLFFPEKDALLRILQHFEDKSGEWKRNEMSKV</sequence>
<evidence type="ECO:0000313" key="1">
    <source>
        <dbReference type="EMBL" id="CBJ34212.1"/>
    </source>
</evidence>
<keyword evidence="2" id="KW-1185">Reference proteome</keyword>
<dbReference type="InParanoid" id="D7FKY0"/>
<dbReference type="STRING" id="2880.D7FKY0"/>
<evidence type="ECO:0000313" key="2">
    <source>
        <dbReference type="Proteomes" id="UP000002630"/>
    </source>
</evidence>
<proteinExistence type="predicted"/>
<reference evidence="1 2" key="1">
    <citation type="journal article" date="2010" name="Nature">
        <title>The Ectocarpus genome and the independent evolution of multicellularity in brown algae.</title>
        <authorList>
            <person name="Cock J.M."/>
            <person name="Sterck L."/>
            <person name="Rouze P."/>
            <person name="Scornet D."/>
            <person name="Allen A.E."/>
            <person name="Amoutzias G."/>
            <person name="Anthouard V."/>
            <person name="Artiguenave F."/>
            <person name="Aury J.M."/>
            <person name="Badger J.H."/>
            <person name="Beszteri B."/>
            <person name="Billiau K."/>
            <person name="Bonnet E."/>
            <person name="Bothwell J.H."/>
            <person name="Bowler C."/>
            <person name="Boyen C."/>
            <person name="Brownlee C."/>
            <person name="Carrano C.J."/>
            <person name="Charrier B."/>
            <person name="Cho G.Y."/>
            <person name="Coelho S.M."/>
            <person name="Collen J."/>
            <person name="Corre E."/>
            <person name="Da Silva C."/>
            <person name="Delage L."/>
            <person name="Delaroque N."/>
            <person name="Dittami S.M."/>
            <person name="Doulbeau S."/>
            <person name="Elias M."/>
            <person name="Farnham G."/>
            <person name="Gachon C.M."/>
            <person name="Gschloessl B."/>
            <person name="Heesch S."/>
            <person name="Jabbari K."/>
            <person name="Jubin C."/>
            <person name="Kawai H."/>
            <person name="Kimura K."/>
            <person name="Kloareg B."/>
            <person name="Kupper F.C."/>
            <person name="Lang D."/>
            <person name="Le Bail A."/>
            <person name="Leblanc C."/>
            <person name="Lerouge P."/>
            <person name="Lohr M."/>
            <person name="Lopez P.J."/>
            <person name="Martens C."/>
            <person name="Maumus F."/>
            <person name="Michel G."/>
            <person name="Miranda-Saavedra D."/>
            <person name="Morales J."/>
            <person name="Moreau H."/>
            <person name="Motomura T."/>
            <person name="Nagasato C."/>
            <person name="Napoli C.A."/>
            <person name="Nelson D.R."/>
            <person name="Nyvall-Collen P."/>
            <person name="Peters A.F."/>
            <person name="Pommier C."/>
            <person name="Potin P."/>
            <person name="Poulain J."/>
            <person name="Quesneville H."/>
            <person name="Read B."/>
            <person name="Rensing S.A."/>
            <person name="Ritter A."/>
            <person name="Rousvoal S."/>
            <person name="Samanta M."/>
            <person name="Samson G."/>
            <person name="Schroeder D.C."/>
            <person name="Segurens B."/>
            <person name="Strittmatter M."/>
            <person name="Tonon T."/>
            <person name="Tregear J.W."/>
            <person name="Valentin K."/>
            <person name="von Dassow P."/>
            <person name="Yamagishi T."/>
            <person name="Van de Peer Y."/>
            <person name="Wincker P."/>
        </authorList>
    </citation>
    <scope>NUCLEOTIDE SEQUENCE [LARGE SCALE GENOMIC DNA]</scope>
    <source>
        <strain evidence="2">Ec32 / CCAP1310/4</strain>
    </source>
</reference>
<dbReference type="AlphaFoldDB" id="D7FKY0"/>
<accession>D7FKY0</accession>
<gene>
    <name evidence="1" type="ORF">Esi_1492_0001</name>
</gene>